<protein>
    <submittedName>
        <fullName evidence="1">Uncharacterized protein</fullName>
    </submittedName>
</protein>
<dbReference type="Proteomes" id="UP001156706">
    <property type="component" value="Unassembled WGS sequence"/>
</dbReference>
<comment type="caution">
    <text evidence="1">The sequence shown here is derived from an EMBL/GenBank/DDBJ whole genome shotgun (WGS) entry which is preliminary data.</text>
</comment>
<dbReference type="EMBL" id="BSOG01000002">
    <property type="protein sequence ID" value="GLR13494.1"/>
    <property type="molecule type" value="Genomic_DNA"/>
</dbReference>
<evidence type="ECO:0000313" key="2">
    <source>
        <dbReference type="Proteomes" id="UP001156706"/>
    </source>
</evidence>
<organism evidence="1 2">
    <name type="scientific">Chitinimonas prasina</name>
    <dbReference type="NCBI Taxonomy" id="1434937"/>
    <lineage>
        <taxon>Bacteria</taxon>
        <taxon>Pseudomonadati</taxon>
        <taxon>Pseudomonadota</taxon>
        <taxon>Betaproteobacteria</taxon>
        <taxon>Neisseriales</taxon>
        <taxon>Chitinibacteraceae</taxon>
        <taxon>Chitinimonas</taxon>
    </lineage>
</organism>
<gene>
    <name evidence="1" type="ORF">GCM10007907_22840</name>
</gene>
<reference evidence="2" key="1">
    <citation type="journal article" date="2019" name="Int. J. Syst. Evol. Microbiol.">
        <title>The Global Catalogue of Microorganisms (GCM) 10K type strain sequencing project: providing services to taxonomists for standard genome sequencing and annotation.</title>
        <authorList>
            <consortium name="The Broad Institute Genomics Platform"/>
            <consortium name="The Broad Institute Genome Sequencing Center for Infectious Disease"/>
            <person name="Wu L."/>
            <person name="Ma J."/>
        </authorList>
    </citation>
    <scope>NUCLEOTIDE SEQUENCE [LARGE SCALE GENOMIC DNA]</scope>
    <source>
        <strain evidence="2">NBRC 110044</strain>
    </source>
</reference>
<name>A0ABQ5YFJ3_9NEIS</name>
<keyword evidence="2" id="KW-1185">Reference proteome</keyword>
<accession>A0ABQ5YFJ3</accession>
<evidence type="ECO:0000313" key="1">
    <source>
        <dbReference type="EMBL" id="GLR13494.1"/>
    </source>
</evidence>
<proteinExistence type="predicted"/>
<sequence>MAFSIANAITVSGQRVYVVGNRAPASGNREFTTPACGGSVARSDGSSRF</sequence>